<evidence type="ECO:0000313" key="2">
    <source>
        <dbReference type="Proteomes" id="UP001367508"/>
    </source>
</evidence>
<proteinExistence type="predicted"/>
<dbReference type="EMBL" id="JAYMYQ010000009">
    <property type="protein sequence ID" value="KAK7312112.1"/>
    <property type="molecule type" value="Genomic_DNA"/>
</dbReference>
<evidence type="ECO:0000313" key="1">
    <source>
        <dbReference type="EMBL" id="KAK7312112.1"/>
    </source>
</evidence>
<dbReference type="AlphaFoldDB" id="A0AAN9K9M8"/>
<gene>
    <name evidence="1" type="ORF">VNO77_35712</name>
</gene>
<comment type="caution">
    <text evidence="1">The sequence shown here is derived from an EMBL/GenBank/DDBJ whole genome shotgun (WGS) entry which is preliminary data.</text>
</comment>
<keyword evidence="2" id="KW-1185">Reference proteome</keyword>
<accession>A0AAN9K9M8</accession>
<organism evidence="1 2">
    <name type="scientific">Canavalia gladiata</name>
    <name type="common">Sword bean</name>
    <name type="synonym">Dolichos gladiatus</name>
    <dbReference type="NCBI Taxonomy" id="3824"/>
    <lineage>
        <taxon>Eukaryota</taxon>
        <taxon>Viridiplantae</taxon>
        <taxon>Streptophyta</taxon>
        <taxon>Embryophyta</taxon>
        <taxon>Tracheophyta</taxon>
        <taxon>Spermatophyta</taxon>
        <taxon>Magnoliopsida</taxon>
        <taxon>eudicotyledons</taxon>
        <taxon>Gunneridae</taxon>
        <taxon>Pentapetalae</taxon>
        <taxon>rosids</taxon>
        <taxon>fabids</taxon>
        <taxon>Fabales</taxon>
        <taxon>Fabaceae</taxon>
        <taxon>Papilionoideae</taxon>
        <taxon>50 kb inversion clade</taxon>
        <taxon>NPAAA clade</taxon>
        <taxon>indigoferoid/millettioid clade</taxon>
        <taxon>Phaseoleae</taxon>
        <taxon>Canavalia</taxon>
    </lineage>
</organism>
<sequence>MTADPLINVHKTTAISRFQVQGFDSMCFYNFLLCLQDSHRLLLKAVTEGRWCLGPGKISTFRIVDQNFHLGCWFGHGKALGIRTFLWFIAWDTLLTKESRECRGMTDNAVFYVIMGKNLLYMLVRDKRLQCPNLVWRRPVPMDQWGNFFNNERSYWLGNNLRDRTHRHSANEWRKDFWYHHLFIMEVSKNKYVYLKAKSIGGLRWMPPPEGWMKINGDGSSVQITKMVVSRGSTARS</sequence>
<dbReference type="Proteomes" id="UP001367508">
    <property type="component" value="Unassembled WGS sequence"/>
</dbReference>
<reference evidence="1 2" key="1">
    <citation type="submission" date="2024-01" db="EMBL/GenBank/DDBJ databases">
        <title>The genomes of 5 underutilized Papilionoideae crops provide insights into root nodulation and disease resistanc.</title>
        <authorList>
            <person name="Jiang F."/>
        </authorList>
    </citation>
    <scope>NUCLEOTIDE SEQUENCE [LARGE SCALE GENOMIC DNA]</scope>
    <source>
        <strain evidence="1">LVBAO_FW01</strain>
        <tissue evidence="1">Leaves</tissue>
    </source>
</reference>
<name>A0AAN9K9M8_CANGL</name>
<protein>
    <submittedName>
        <fullName evidence="1">Uncharacterized protein</fullName>
    </submittedName>
</protein>